<proteinExistence type="predicted"/>
<keyword evidence="1" id="KW-0732">Signal</keyword>
<reference evidence="2" key="2">
    <citation type="submission" date="2025-08" db="UniProtKB">
        <authorList>
            <consortium name="Ensembl"/>
        </authorList>
    </citation>
    <scope>IDENTIFICATION</scope>
</reference>
<protein>
    <submittedName>
        <fullName evidence="2">Uncharacterized protein</fullName>
    </submittedName>
</protein>
<keyword evidence="3" id="KW-1185">Reference proteome</keyword>
<name>A0A8D2E4K1_THEGE</name>
<feature type="chain" id="PRO_5034823667" evidence="1">
    <location>
        <begin position="22"/>
        <end position="108"/>
    </location>
</feature>
<organism evidence="2 3">
    <name type="scientific">Theropithecus gelada</name>
    <name type="common">Gelada baboon</name>
    <dbReference type="NCBI Taxonomy" id="9565"/>
    <lineage>
        <taxon>Eukaryota</taxon>
        <taxon>Metazoa</taxon>
        <taxon>Chordata</taxon>
        <taxon>Craniata</taxon>
        <taxon>Vertebrata</taxon>
        <taxon>Euteleostomi</taxon>
        <taxon>Mammalia</taxon>
        <taxon>Eutheria</taxon>
        <taxon>Euarchontoglires</taxon>
        <taxon>Primates</taxon>
        <taxon>Haplorrhini</taxon>
        <taxon>Catarrhini</taxon>
        <taxon>Cercopithecidae</taxon>
        <taxon>Cercopithecinae</taxon>
        <taxon>Theropithecus</taxon>
    </lineage>
</organism>
<dbReference type="AlphaFoldDB" id="A0A8D2E4K1"/>
<sequence>VGPLGEGILFVVNALCWPAAGQNGKTGLNSEMHKLGPMLPKNNLQWTRTDLLVSDLKVFCCHSLTDVNVKKIVECAVEGGGLPIGKQPWGWEDLNLSHGSYQITDIPG</sequence>
<reference evidence="2" key="1">
    <citation type="submission" date="2018-05" db="EMBL/GenBank/DDBJ databases">
        <title>Whole genome of Theropithecus gelada.</title>
        <authorList>
            <person name="Chiou K.L."/>
            <person name="Snyder-Mackler N."/>
        </authorList>
    </citation>
    <scope>NUCLEOTIDE SEQUENCE [LARGE SCALE GENOMIC DNA]</scope>
</reference>
<dbReference type="Proteomes" id="UP000694411">
    <property type="component" value="Chromosome 3"/>
</dbReference>
<evidence type="ECO:0000313" key="2">
    <source>
        <dbReference type="Ensembl" id="ENSTGEP00000000939.1"/>
    </source>
</evidence>
<accession>A0A8D2E4K1</accession>
<evidence type="ECO:0000313" key="3">
    <source>
        <dbReference type="Proteomes" id="UP000694411"/>
    </source>
</evidence>
<evidence type="ECO:0000256" key="1">
    <source>
        <dbReference type="SAM" id="SignalP"/>
    </source>
</evidence>
<reference evidence="2" key="3">
    <citation type="submission" date="2025-09" db="UniProtKB">
        <authorList>
            <consortium name="Ensembl"/>
        </authorList>
    </citation>
    <scope>IDENTIFICATION</scope>
</reference>
<feature type="signal peptide" evidence="1">
    <location>
        <begin position="1"/>
        <end position="21"/>
    </location>
</feature>
<dbReference type="Ensembl" id="ENSTGET00000001208.1">
    <property type="protein sequence ID" value="ENSTGEP00000000939.1"/>
    <property type="gene ID" value="ENSTGEG00000000891.1"/>
</dbReference>